<evidence type="ECO:0000313" key="2">
    <source>
        <dbReference type="WBParaSite" id="GPLIN_001302100"/>
    </source>
</evidence>
<keyword evidence="1" id="KW-1185">Reference proteome</keyword>
<accession>A0A183CJG5</accession>
<reference evidence="1" key="1">
    <citation type="submission" date="2014-05" db="EMBL/GenBank/DDBJ databases">
        <title>The genome and life-stage specific transcriptomes of Globodera pallida elucidate key aspects of plant parasitism by a cyst nematode.</title>
        <authorList>
            <person name="Cotton J.A."/>
            <person name="Lilley C.J."/>
            <person name="Jones L.M."/>
            <person name="Kikuchi T."/>
            <person name="Reid A.J."/>
            <person name="Thorpe P."/>
            <person name="Tsai I.J."/>
            <person name="Beasley H."/>
            <person name="Blok V."/>
            <person name="Cock P.J.A."/>
            <person name="Van den Akker S.E."/>
            <person name="Holroyd N."/>
            <person name="Hunt M."/>
            <person name="Mantelin S."/>
            <person name="Naghra H."/>
            <person name="Pain A."/>
            <person name="Palomares-Rius J.E."/>
            <person name="Zarowiecki M."/>
            <person name="Berriman M."/>
            <person name="Jones J.T."/>
            <person name="Urwin P.E."/>
        </authorList>
    </citation>
    <scope>NUCLEOTIDE SEQUENCE [LARGE SCALE GENOMIC DNA]</scope>
    <source>
        <strain evidence="1">Lindley</strain>
    </source>
</reference>
<reference evidence="2" key="2">
    <citation type="submission" date="2016-06" db="UniProtKB">
        <authorList>
            <consortium name="WormBaseParasite"/>
        </authorList>
    </citation>
    <scope>IDENTIFICATION</scope>
</reference>
<evidence type="ECO:0000313" key="1">
    <source>
        <dbReference type="Proteomes" id="UP000050741"/>
    </source>
</evidence>
<proteinExistence type="predicted"/>
<dbReference type="AlphaFoldDB" id="A0A183CJG5"/>
<dbReference type="WBParaSite" id="GPLIN_001302100">
    <property type="protein sequence ID" value="GPLIN_001302100"/>
    <property type="gene ID" value="GPLIN_001302100"/>
</dbReference>
<protein>
    <submittedName>
        <fullName evidence="2">ACB domain-containing protein</fullName>
    </submittedName>
</protein>
<dbReference type="Proteomes" id="UP000050741">
    <property type="component" value="Unassembled WGS sequence"/>
</dbReference>
<sequence length="127" mass="15045">MFRHSRSFKLTFTFGLILFAMAIYNVHGFRCKRAFKDESKAKTDILGTAIKPEQFGDALLMLRLYKNARAQFLKLKDSSANALWEKMELKCRTNTWTVPFQSKMSSRRQFLLYLQLHIRNHAKQNRH</sequence>
<name>A0A183CJG5_GLOPA</name>
<organism evidence="1 2">
    <name type="scientific">Globodera pallida</name>
    <name type="common">Potato cyst nematode worm</name>
    <name type="synonym">Heterodera pallida</name>
    <dbReference type="NCBI Taxonomy" id="36090"/>
    <lineage>
        <taxon>Eukaryota</taxon>
        <taxon>Metazoa</taxon>
        <taxon>Ecdysozoa</taxon>
        <taxon>Nematoda</taxon>
        <taxon>Chromadorea</taxon>
        <taxon>Rhabditida</taxon>
        <taxon>Tylenchina</taxon>
        <taxon>Tylenchomorpha</taxon>
        <taxon>Tylenchoidea</taxon>
        <taxon>Heteroderidae</taxon>
        <taxon>Heteroderinae</taxon>
        <taxon>Globodera</taxon>
    </lineage>
</organism>